<name>A0A5P9NYF8_9ACAR</name>
<evidence type="ECO:0000256" key="9">
    <source>
        <dbReference type="RuleBase" id="RU000461"/>
    </source>
</evidence>
<keyword evidence="5 9" id="KW-0560">Oxidoreductase</keyword>
<reference evidence="10" key="1">
    <citation type="submission" date="2019-04" db="EMBL/GenBank/DDBJ databases">
        <title>De novo RNA-seq and annotation of juvenile hormone and ecdysteroid biosynthesis genes and microrna in a spider mite Eotetranychus kankitus.</title>
        <authorList>
            <person name="Li G."/>
        </authorList>
    </citation>
    <scope>NUCLEOTIDE SEQUENCE</scope>
</reference>
<keyword evidence="3 8" id="KW-0349">Heme</keyword>
<dbReference type="GO" id="GO:0016705">
    <property type="term" value="F:oxidoreductase activity, acting on paired donors, with incorporation or reduction of molecular oxygen"/>
    <property type="evidence" value="ECO:0007669"/>
    <property type="project" value="InterPro"/>
</dbReference>
<proteinExistence type="evidence at transcript level"/>
<dbReference type="InterPro" id="IPR050479">
    <property type="entry name" value="CYP11_CYP27_families"/>
</dbReference>
<dbReference type="InterPro" id="IPR001128">
    <property type="entry name" value="Cyt_P450"/>
</dbReference>
<keyword evidence="4 8" id="KW-0479">Metal-binding</keyword>
<keyword evidence="6 8" id="KW-0408">Iron</keyword>
<dbReference type="PANTHER" id="PTHR24279:SF120">
    <property type="entry name" value="CYTOCHROME P450"/>
    <property type="match status" value="1"/>
</dbReference>
<comment type="cofactor">
    <cofactor evidence="1 8">
        <name>heme</name>
        <dbReference type="ChEBI" id="CHEBI:30413"/>
    </cofactor>
</comment>
<comment type="similarity">
    <text evidence="2 9">Belongs to the cytochrome P450 family.</text>
</comment>
<dbReference type="PRINTS" id="PR00385">
    <property type="entry name" value="P450"/>
</dbReference>
<sequence>MITTKLKQVLTQPFNRLSLFKLHETIEAKRDKYGSIRIEEKYWPVRRTIVYVFNPADIEKILRAQGKCPFRPSNEFLVKYRSSRPDRYPTIGFGNLQGKDWFTQRQAIAPILLSTGVLNSYLPHLNVITSDFVNYLKFQQSQQGSVNDLLTCTDQFSLESIAMICLNTRLGCLSTIEPSEDGKRLIGAVKNLFKAFQILYHGIQWWKFWPTPSYQQFVTAEDTIYDVAGKYVDAAFDELNKNSDPSLTSGDNDCLLKTLLSTKGLDKATVKTTAIDFMVGGVNTVSTSLCFLLHHLSVNGEIQEKLYQELTKVIGSSNVDINETHLSQLTYLKACLKESFRLTTVIPNLVRILPEPITLSGQTIPPGVPIMLSFGVICKHPDYFDEPETFRPERWLGYSRRSIHPFSLLPFGLGNRMCAGRRISEIELYMATAKLILQYKLFSETPKVLLKQDFIIVPENRIKIRLESR</sequence>
<dbReference type="GO" id="GO:0005506">
    <property type="term" value="F:iron ion binding"/>
    <property type="evidence" value="ECO:0007669"/>
    <property type="project" value="InterPro"/>
</dbReference>
<dbReference type="AlphaFoldDB" id="A0A5P9NYF8"/>
<dbReference type="PRINTS" id="PR00463">
    <property type="entry name" value="EP450I"/>
</dbReference>
<dbReference type="EMBL" id="MK733896">
    <property type="protein sequence ID" value="QFU80945.1"/>
    <property type="molecule type" value="mRNA"/>
</dbReference>
<dbReference type="PROSITE" id="PS00086">
    <property type="entry name" value="CYTOCHROME_P450"/>
    <property type="match status" value="1"/>
</dbReference>
<accession>A0A5P9NYF8</accession>
<dbReference type="PANTHER" id="PTHR24279">
    <property type="entry name" value="CYTOCHROME P450"/>
    <property type="match status" value="1"/>
</dbReference>
<evidence type="ECO:0000256" key="4">
    <source>
        <dbReference type="ARBA" id="ARBA00022723"/>
    </source>
</evidence>
<dbReference type="GO" id="GO:0020037">
    <property type="term" value="F:heme binding"/>
    <property type="evidence" value="ECO:0007669"/>
    <property type="project" value="InterPro"/>
</dbReference>
<evidence type="ECO:0000256" key="1">
    <source>
        <dbReference type="ARBA" id="ARBA00001971"/>
    </source>
</evidence>
<evidence type="ECO:0000313" key="10">
    <source>
        <dbReference type="EMBL" id="QFU80945.1"/>
    </source>
</evidence>
<dbReference type="InterPro" id="IPR002401">
    <property type="entry name" value="Cyt_P450_E_grp-I"/>
</dbReference>
<dbReference type="GO" id="GO:0004497">
    <property type="term" value="F:monooxygenase activity"/>
    <property type="evidence" value="ECO:0007669"/>
    <property type="project" value="UniProtKB-KW"/>
</dbReference>
<evidence type="ECO:0000256" key="5">
    <source>
        <dbReference type="ARBA" id="ARBA00023002"/>
    </source>
</evidence>
<dbReference type="Gene3D" id="1.10.630.10">
    <property type="entry name" value="Cytochrome P450"/>
    <property type="match status" value="1"/>
</dbReference>
<dbReference type="CDD" id="cd11054">
    <property type="entry name" value="CYP24A1-like"/>
    <property type="match status" value="1"/>
</dbReference>
<feature type="binding site" description="axial binding residue" evidence="8">
    <location>
        <position position="418"/>
    </location>
    <ligand>
        <name>heme</name>
        <dbReference type="ChEBI" id="CHEBI:30413"/>
    </ligand>
    <ligandPart>
        <name>Fe</name>
        <dbReference type="ChEBI" id="CHEBI:18248"/>
    </ligandPart>
</feature>
<evidence type="ECO:0000256" key="7">
    <source>
        <dbReference type="ARBA" id="ARBA00023033"/>
    </source>
</evidence>
<dbReference type="InterPro" id="IPR036396">
    <property type="entry name" value="Cyt_P450_sf"/>
</dbReference>
<evidence type="ECO:0000256" key="8">
    <source>
        <dbReference type="PIRSR" id="PIRSR602401-1"/>
    </source>
</evidence>
<evidence type="ECO:0000256" key="3">
    <source>
        <dbReference type="ARBA" id="ARBA00022617"/>
    </source>
</evidence>
<dbReference type="InterPro" id="IPR017972">
    <property type="entry name" value="Cyt_P450_CS"/>
</dbReference>
<dbReference type="FunFam" id="1.10.630.10:FF:000006">
    <property type="entry name" value="Cytochrome P450 302a1, mitochondrial"/>
    <property type="match status" value="1"/>
</dbReference>
<dbReference type="Pfam" id="PF00067">
    <property type="entry name" value="p450"/>
    <property type="match status" value="1"/>
</dbReference>
<protein>
    <submittedName>
        <fullName evidence="10">Cyp314a1</fullName>
    </submittedName>
</protein>
<evidence type="ECO:0000256" key="2">
    <source>
        <dbReference type="ARBA" id="ARBA00010617"/>
    </source>
</evidence>
<evidence type="ECO:0000256" key="6">
    <source>
        <dbReference type="ARBA" id="ARBA00023004"/>
    </source>
</evidence>
<dbReference type="SUPFAM" id="SSF48264">
    <property type="entry name" value="Cytochrome P450"/>
    <property type="match status" value="1"/>
</dbReference>
<organism evidence="10">
    <name type="scientific">Eotetranychus kankitus</name>
    <dbReference type="NCBI Taxonomy" id="2137873"/>
    <lineage>
        <taxon>Eukaryota</taxon>
        <taxon>Metazoa</taxon>
        <taxon>Ecdysozoa</taxon>
        <taxon>Arthropoda</taxon>
        <taxon>Chelicerata</taxon>
        <taxon>Arachnida</taxon>
        <taxon>Acari</taxon>
        <taxon>Acariformes</taxon>
        <taxon>Trombidiformes</taxon>
        <taxon>Prostigmata</taxon>
        <taxon>Eleutherengona</taxon>
        <taxon>Raphignathae</taxon>
        <taxon>Tetranychoidea</taxon>
        <taxon>Tetranychidae</taxon>
        <taxon>Eotetranychus</taxon>
    </lineage>
</organism>
<keyword evidence="7 9" id="KW-0503">Monooxygenase</keyword>